<sequence>MKEIELSKRLERVKQMIPDDISCVADIGSDHAYLPCKVCLDHPDVKAIAGEVNEGPYFAAVKQVEAMELSNRIDVRLGDGLNVLLPGEVDCVTIAGMGGTLITNILKNGINKLTEVKALVLQPNIDASSIREFAVEQQYEIASEDVIEEDGYIYEIVVLEPTDVVISYSSKEIYLGPIMLQSKNEAFYKKWRHVFDKKQSIITQMKQASEPNYEKINQFEQQLMWIKEEVFE</sequence>
<reference evidence="1 2" key="1">
    <citation type="submission" date="2019-07" db="EMBL/GenBank/DDBJ databases">
        <title>Whole genome shotgun sequence of Alkalibacillus haloalkaliphilus NBRC 103110.</title>
        <authorList>
            <person name="Hosoyama A."/>
            <person name="Uohara A."/>
            <person name="Ohji S."/>
            <person name="Ichikawa N."/>
        </authorList>
    </citation>
    <scope>NUCLEOTIDE SEQUENCE [LARGE SCALE GENOMIC DNA]</scope>
    <source>
        <strain evidence="1 2">NBRC 103110</strain>
    </source>
</reference>
<keyword evidence="2" id="KW-1185">Reference proteome</keyword>
<dbReference type="Pfam" id="PF04816">
    <property type="entry name" value="TrmK"/>
    <property type="match status" value="1"/>
</dbReference>
<organism evidence="1 2">
    <name type="scientific">Alkalibacillus haloalkaliphilus</name>
    <dbReference type="NCBI Taxonomy" id="94136"/>
    <lineage>
        <taxon>Bacteria</taxon>
        <taxon>Bacillati</taxon>
        <taxon>Bacillota</taxon>
        <taxon>Bacilli</taxon>
        <taxon>Bacillales</taxon>
        <taxon>Bacillaceae</taxon>
        <taxon>Alkalibacillus</taxon>
    </lineage>
</organism>
<evidence type="ECO:0000313" key="1">
    <source>
        <dbReference type="EMBL" id="GEN46519.1"/>
    </source>
</evidence>
<keyword evidence="1" id="KW-0808">Transferase</keyword>
<dbReference type="GO" id="GO:0032259">
    <property type="term" value="P:methylation"/>
    <property type="evidence" value="ECO:0007669"/>
    <property type="project" value="UniProtKB-KW"/>
</dbReference>
<dbReference type="EMBL" id="BJYA01000015">
    <property type="protein sequence ID" value="GEN46519.1"/>
    <property type="molecule type" value="Genomic_DNA"/>
</dbReference>
<dbReference type="GO" id="GO:0160105">
    <property type="term" value="F:tRNA (adenine(22)-N1)-methyltransferase activity"/>
    <property type="evidence" value="ECO:0007669"/>
    <property type="project" value="InterPro"/>
</dbReference>
<keyword evidence="1" id="KW-0489">Methyltransferase</keyword>
<dbReference type="InterPro" id="IPR006901">
    <property type="entry name" value="TrmK"/>
</dbReference>
<name>A0A511W5Z6_9BACI</name>
<proteinExistence type="predicted"/>
<dbReference type="InterPro" id="IPR029063">
    <property type="entry name" value="SAM-dependent_MTases_sf"/>
</dbReference>
<gene>
    <name evidence="1" type="primary">trmK</name>
    <name evidence="1" type="ORF">AHA02nite_22950</name>
</gene>
<dbReference type="Gene3D" id="1.10.287.1890">
    <property type="match status" value="1"/>
</dbReference>
<dbReference type="AlphaFoldDB" id="A0A511W5Z6"/>
<dbReference type="Proteomes" id="UP000321440">
    <property type="component" value="Unassembled WGS sequence"/>
</dbReference>
<accession>A0A511W5Z6</accession>
<dbReference type="PANTHER" id="PTHR38451">
    <property type="entry name" value="TRNA (ADENINE(22)-N(1))-METHYLTRANSFERASE"/>
    <property type="match status" value="1"/>
</dbReference>
<dbReference type="SUPFAM" id="SSF53335">
    <property type="entry name" value="S-adenosyl-L-methionine-dependent methyltransferases"/>
    <property type="match status" value="1"/>
</dbReference>
<comment type="caution">
    <text evidence="1">The sequence shown here is derived from an EMBL/GenBank/DDBJ whole genome shotgun (WGS) entry which is preliminary data.</text>
</comment>
<dbReference type="Gene3D" id="3.40.50.150">
    <property type="entry name" value="Vaccinia Virus protein VP39"/>
    <property type="match status" value="1"/>
</dbReference>
<dbReference type="OrthoDB" id="5881184at2"/>
<dbReference type="RefSeq" id="WP_146817403.1">
    <property type="nucleotide sequence ID" value="NZ_BJYA01000015.1"/>
</dbReference>
<evidence type="ECO:0000313" key="2">
    <source>
        <dbReference type="Proteomes" id="UP000321440"/>
    </source>
</evidence>
<protein>
    <submittedName>
        <fullName evidence="1">tRNA (Adenine(22)-N(1))-methyltransferase</fullName>
    </submittedName>
</protein>
<dbReference type="PIRSF" id="PIRSF018637">
    <property type="entry name" value="TrmK"/>
    <property type="match status" value="1"/>
</dbReference>
<dbReference type="PANTHER" id="PTHR38451:SF1">
    <property type="entry name" value="TRNA (ADENINE(22)-N(1))-METHYLTRANSFERASE"/>
    <property type="match status" value="1"/>
</dbReference>